<sequence>MSKRFNPAQDDQADSIPGSQHGTVQIRVRASDETVRYARLPTGIRQQPYLQAAGWTMAARAYLSHGMFQEPIDEEKWIDAQAPTWNR</sequence>
<reference evidence="2 3" key="1">
    <citation type="submission" date="2019-11" db="EMBL/GenBank/DDBJ databases">
        <title>Whole genome sequence of Oryza granulata.</title>
        <authorList>
            <person name="Li W."/>
        </authorList>
    </citation>
    <scope>NUCLEOTIDE SEQUENCE [LARGE SCALE GENOMIC DNA]</scope>
    <source>
        <strain evidence="3">cv. Menghai</strain>
        <tissue evidence="2">Leaf</tissue>
    </source>
</reference>
<comment type="caution">
    <text evidence="2">The sequence shown here is derived from an EMBL/GenBank/DDBJ whole genome shotgun (WGS) entry which is preliminary data.</text>
</comment>
<proteinExistence type="predicted"/>
<protein>
    <submittedName>
        <fullName evidence="2">Uncharacterized protein</fullName>
    </submittedName>
</protein>
<feature type="region of interest" description="Disordered" evidence="1">
    <location>
        <begin position="1"/>
        <end position="24"/>
    </location>
</feature>
<dbReference type="AlphaFoldDB" id="A0A6G1CJ24"/>
<evidence type="ECO:0000313" key="3">
    <source>
        <dbReference type="Proteomes" id="UP000479710"/>
    </source>
</evidence>
<keyword evidence="3" id="KW-1185">Reference proteome</keyword>
<accession>A0A6G1CJ24</accession>
<evidence type="ECO:0000256" key="1">
    <source>
        <dbReference type="SAM" id="MobiDB-lite"/>
    </source>
</evidence>
<dbReference type="Proteomes" id="UP000479710">
    <property type="component" value="Unassembled WGS sequence"/>
</dbReference>
<gene>
    <name evidence="2" type="ORF">E2562_024078</name>
</gene>
<name>A0A6G1CJ24_9ORYZ</name>
<dbReference type="EMBL" id="SPHZ02000009">
    <property type="protein sequence ID" value="KAF0899754.1"/>
    <property type="molecule type" value="Genomic_DNA"/>
</dbReference>
<organism evidence="2 3">
    <name type="scientific">Oryza meyeriana var. granulata</name>
    <dbReference type="NCBI Taxonomy" id="110450"/>
    <lineage>
        <taxon>Eukaryota</taxon>
        <taxon>Viridiplantae</taxon>
        <taxon>Streptophyta</taxon>
        <taxon>Embryophyta</taxon>
        <taxon>Tracheophyta</taxon>
        <taxon>Spermatophyta</taxon>
        <taxon>Magnoliopsida</taxon>
        <taxon>Liliopsida</taxon>
        <taxon>Poales</taxon>
        <taxon>Poaceae</taxon>
        <taxon>BOP clade</taxon>
        <taxon>Oryzoideae</taxon>
        <taxon>Oryzeae</taxon>
        <taxon>Oryzinae</taxon>
        <taxon>Oryza</taxon>
        <taxon>Oryza meyeriana</taxon>
    </lineage>
</organism>
<evidence type="ECO:0000313" key="2">
    <source>
        <dbReference type="EMBL" id="KAF0899754.1"/>
    </source>
</evidence>